<keyword evidence="3" id="KW-1185">Reference proteome</keyword>
<reference evidence="2 3" key="1">
    <citation type="submission" date="2020-08" db="EMBL/GenBank/DDBJ databases">
        <title>Genomic Encyclopedia of Type Strains, Phase IV (KMG-IV): sequencing the most valuable type-strain genomes for metagenomic binning, comparative biology and taxonomic classification.</title>
        <authorList>
            <person name="Goeker M."/>
        </authorList>
    </citation>
    <scope>NUCLEOTIDE SEQUENCE [LARGE SCALE GENOMIC DNA]</scope>
    <source>
        <strain evidence="2 3">DSM 11099</strain>
    </source>
</reference>
<dbReference type="RefSeq" id="WP_183827317.1">
    <property type="nucleotide sequence ID" value="NZ_JACHEU010000001.1"/>
</dbReference>
<dbReference type="AlphaFoldDB" id="A0A7W9S0H8"/>
<dbReference type="InterPro" id="IPR023346">
    <property type="entry name" value="Lysozyme-like_dom_sf"/>
</dbReference>
<keyword evidence="1" id="KW-0472">Membrane</keyword>
<accession>A0A7W9S0H8</accession>
<feature type="transmembrane region" description="Helical" evidence="1">
    <location>
        <begin position="234"/>
        <end position="252"/>
    </location>
</feature>
<keyword evidence="1" id="KW-0812">Transmembrane</keyword>
<comment type="caution">
    <text evidence="2">The sequence shown here is derived from an EMBL/GenBank/DDBJ whole genome shotgun (WGS) entry which is preliminary data.</text>
</comment>
<keyword evidence="1" id="KW-1133">Transmembrane helix</keyword>
<dbReference type="EMBL" id="JACHEU010000001">
    <property type="protein sequence ID" value="MBB6011857.1"/>
    <property type="molecule type" value="Genomic_DNA"/>
</dbReference>
<protein>
    <submittedName>
        <fullName evidence="2">Muramidase (Phage lysozyme)</fullName>
    </submittedName>
</protein>
<evidence type="ECO:0000313" key="3">
    <source>
        <dbReference type="Proteomes" id="UP000533306"/>
    </source>
</evidence>
<dbReference type="Gene3D" id="1.10.530.10">
    <property type="match status" value="1"/>
</dbReference>
<organism evidence="2 3">
    <name type="scientific">Aquamicrobium lusatiense</name>
    <dbReference type="NCBI Taxonomy" id="89772"/>
    <lineage>
        <taxon>Bacteria</taxon>
        <taxon>Pseudomonadati</taxon>
        <taxon>Pseudomonadota</taxon>
        <taxon>Alphaproteobacteria</taxon>
        <taxon>Hyphomicrobiales</taxon>
        <taxon>Phyllobacteriaceae</taxon>
        <taxon>Aquamicrobium</taxon>
    </lineage>
</organism>
<proteinExistence type="predicted"/>
<sequence>MTNVPTGAGDRYYVYRPVLDLLGLSEGTDKGRGYNETLAYGAYTGGPVDLVKMTLKQVDGLQGRMLAHPKNKWKSSACGRYQIVRTTRRNIQKALSLPSSTLFDRDMQDRMACYLLGQRGIDKWLAGRLSLNSLLDNLAREWASLPTSKGKGYYSGQNASVSVMQVTAALSEVKRWHEAGQPKIEVPVEVEKEVVPPEVEAKVKEKSDLWTKLTGGGGIAALGLGGIFGMDWQAIVAGGVVLLVIILLLLLLRRQIVAAVRQIKSEVSG</sequence>
<evidence type="ECO:0000313" key="2">
    <source>
        <dbReference type="EMBL" id="MBB6011857.1"/>
    </source>
</evidence>
<dbReference type="SUPFAM" id="SSF53955">
    <property type="entry name" value="Lysozyme-like"/>
    <property type="match status" value="1"/>
</dbReference>
<gene>
    <name evidence="2" type="ORF">HNR59_001202</name>
</gene>
<dbReference type="Proteomes" id="UP000533306">
    <property type="component" value="Unassembled WGS sequence"/>
</dbReference>
<name>A0A7W9S0H8_9HYPH</name>
<evidence type="ECO:0000256" key="1">
    <source>
        <dbReference type="SAM" id="Phobius"/>
    </source>
</evidence>